<dbReference type="InterPro" id="IPR058624">
    <property type="entry name" value="MdtA-like_HH"/>
</dbReference>
<reference evidence="7" key="1">
    <citation type="journal article" date="2015" name="Genome Announc.">
        <title>Draft Genome Sequence of Tolypothrix boutellei Strain VB521301.</title>
        <authorList>
            <person name="Chandrababunaidu M.M."/>
            <person name="Singh D."/>
            <person name="Sen D."/>
            <person name="Bhan S."/>
            <person name="Das S."/>
            <person name="Gupta A."/>
            <person name="Adhikary S.P."/>
            <person name="Tripathy S."/>
        </authorList>
    </citation>
    <scope>NUCLEOTIDE SEQUENCE</scope>
    <source>
        <strain evidence="7">VB521301</strain>
    </source>
</reference>
<dbReference type="Pfam" id="PF25876">
    <property type="entry name" value="HH_MFP_RND"/>
    <property type="match status" value="1"/>
</dbReference>
<organism evidence="7">
    <name type="scientific">Tolypothrix bouteillei VB521301</name>
    <dbReference type="NCBI Taxonomy" id="1479485"/>
    <lineage>
        <taxon>Bacteria</taxon>
        <taxon>Bacillati</taxon>
        <taxon>Cyanobacteriota</taxon>
        <taxon>Cyanophyceae</taxon>
        <taxon>Nostocales</taxon>
        <taxon>Tolypothrichaceae</taxon>
        <taxon>Tolypothrix</taxon>
    </lineage>
</organism>
<evidence type="ECO:0000256" key="3">
    <source>
        <dbReference type="SAM" id="Coils"/>
    </source>
</evidence>
<comment type="caution">
    <text evidence="7">The sequence shown here is derived from an EMBL/GenBank/DDBJ whole genome shotgun (WGS) entry which is preliminary data.</text>
</comment>
<feature type="coiled-coil region" evidence="3">
    <location>
        <begin position="161"/>
        <end position="269"/>
    </location>
</feature>
<accession>A0A0C1NBW2</accession>
<dbReference type="Proteomes" id="UP000029738">
    <property type="component" value="Unassembled WGS sequence"/>
</dbReference>
<keyword evidence="4" id="KW-1133">Transmembrane helix</keyword>
<dbReference type="PRINTS" id="PR01490">
    <property type="entry name" value="RTXTOXIND"/>
</dbReference>
<dbReference type="STRING" id="1479485.DA73_0216060"/>
<protein>
    <submittedName>
        <fullName evidence="6">ABC exporter membrane fusion protein</fullName>
    </submittedName>
    <submittedName>
        <fullName evidence="7">ABC transporter permease</fullName>
    </submittedName>
</protein>
<dbReference type="EMBL" id="JHEG02000048">
    <property type="protein sequence ID" value="KIE10146.1"/>
    <property type="molecule type" value="Genomic_DNA"/>
</dbReference>
<evidence type="ECO:0000256" key="4">
    <source>
        <dbReference type="SAM" id="Phobius"/>
    </source>
</evidence>
<evidence type="ECO:0000259" key="5">
    <source>
        <dbReference type="Pfam" id="PF25876"/>
    </source>
</evidence>
<evidence type="ECO:0000313" key="7">
    <source>
        <dbReference type="EMBL" id="KIE10146.1"/>
    </source>
</evidence>
<keyword evidence="2 3" id="KW-0175">Coiled coil</keyword>
<proteinExistence type="predicted"/>
<dbReference type="PANTHER" id="PTHR32347:SF27">
    <property type="entry name" value="RND EFFLUX PUMP MEMBRANE FUSION PROTEIN BARREL-SANDWICH DOMAIN-CONTAINING PROTEIN"/>
    <property type="match status" value="1"/>
</dbReference>
<comment type="subcellular location">
    <subcellularLocation>
        <location evidence="1">Cell envelope</location>
    </subcellularLocation>
</comment>
<keyword evidence="8" id="KW-1185">Reference proteome</keyword>
<dbReference type="SUPFAM" id="SSF111369">
    <property type="entry name" value="HlyD-like secretion proteins"/>
    <property type="match status" value="2"/>
</dbReference>
<dbReference type="InterPro" id="IPR050465">
    <property type="entry name" value="UPF0194_transport"/>
</dbReference>
<keyword evidence="4" id="KW-0812">Transmembrane</keyword>
<dbReference type="GO" id="GO:0030313">
    <property type="term" value="C:cell envelope"/>
    <property type="evidence" value="ECO:0007669"/>
    <property type="project" value="UniProtKB-SubCell"/>
</dbReference>
<dbReference type="EMBL" id="JHEG04000001">
    <property type="protein sequence ID" value="KAF3886069.1"/>
    <property type="molecule type" value="Genomic_DNA"/>
</dbReference>
<dbReference type="Gene3D" id="1.10.287.470">
    <property type="entry name" value="Helix hairpin bin"/>
    <property type="match status" value="1"/>
</dbReference>
<dbReference type="AlphaFoldDB" id="A0A0C1NBW2"/>
<dbReference type="RefSeq" id="WP_038073662.1">
    <property type="nucleotide sequence ID" value="NZ_JHEG04000001.1"/>
</dbReference>
<evidence type="ECO:0000313" key="6">
    <source>
        <dbReference type="EMBL" id="KAF3886069.1"/>
    </source>
</evidence>
<feature type="domain" description="Multidrug resistance protein MdtA-like alpha-helical hairpin" evidence="5">
    <location>
        <begin position="162"/>
        <end position="222"/>
    </location>
</feature>
<dbReference type="PANTHER" id="PTHR32347">
    <property type="entry name" value="EFFLUX SYSTEM COMPONENT YKNX-RELATED"/>
    <property type="match status" value="1"/>
</dbReference>
<reference evidence="6" key="2">
    <citation type="submission" date="2019-11" db="EMBL/GenBank/DDBJ databases">
        <title>Improved Assembly of Tolypothrix boutellei genome.</title>
        <authorList>
            <person name="Sarangi A.N."/>
            <person name="Mukherjee M."/>
            <person name="Ghosh S."/>
            <person name="Singh D."/>
            <person name="Das A."/>
            <person name="Kant S."/>
            <person name="Prusty A."/>
            <person name="Tripathy S."/>
        </authorList>
    </citation>
    <scope>NUCLEOTIDE SEQUENCE</scope>
    <source>
        <strain evidence="6">VB521301</strain>
    </source>
</reference>
<dbReference type="Gene3D" id="2.40.30.170">
    <property type="match status" value="1"/>
</dbReference>
<name>A0A0C1NBW2_9CYAN</name>
<dbReference type="NCBIfam" id="TIGR02971">
    <property type="entry name" value="heterocyst_DevB"/>
    <property type="match status" value="1"/>
</dbReference>
<evidence type="ECO:0000313" key="8">
    <source>
        <dbReference type="Proteomes" id="UP000029738"/>
    </source>
</evidence>
<dbReference type="InterPro" id="IPR014315">
    <property type="entry name" value="ABC_heterocyst_DevB"/>
</dbReference>
<evidence type="ECO:0000256" key="2">
    <source>
        <dbReference type="ARBA" id="ARBA00023054"/>
    </source>
</evidence>
<gene>
    <name evidence="7" type="ORF">DA73_0216060</name>
    <name evidence="6" type="ORF">DA73_0400011755</name>
</gene>
<feature type="transmembrane region" description="Helical" evidence="4">
    <location>
        <begin position="19"/>
        <end position="37"/>
    </location>
</feature>
<keyword evidence="4" id="KW-0472">Membrane</keyword>
<dbReference type="OrthoDB" id="556614at2"/>
<sequence>MAADKESELYTKPPYRWRFILAALIASATGLIFYYSFAKRETTPTTQAPKTVKVAPPKIEVTALGRLQPQGKVTKLFPPSSLSGVRVEKLLVEESDRIQAGQVVALLEGYGRAKAALQQSLDKVQVAQAELAQTKAGAKKGDIEAQKATVTRLESQLKGETASQQATIARLQAQLNNAQTENNRYQQLYKEGAISASTADDKRLQEETVQQQLREAKANLDSTVNTLKDQIKEAKAKLNSVQEVRGVDVQLAEAEVKSARTAVQQSKADLDLTKLVSPINGQVLKVHAKTGEVNSSDGIVEIGKTSQMYVEAEVYQTDIHKVRVGQKATITSTAFSGAIQGTVSTIGLQVDRQNILSVNPAAETDRRVIPVKIRIDRPKDSEKVAGLTGLQVDVAIEVQRSGK</sequence>
<evidence type="ECO:0000256" key="1">
    <source>
        <dbReference type="ARBA" id="ARBA00004196"/>
    </source>
</evidence>